<gene>
    <name evidence="8" type="ORF">FY550_08810</name>
</gene>
<dbReference type="SUPFAM" id="SSF53335">
    <property type="entry name" value="S-adenosyl-L-methionine-dependent methyltransferases"/>
    <property type="match status" value="1"/>
</dbReference>
<sequence>MNGRPSDQKVQRTLRCREQEDTAVAEAAEHRELTFTDTDFEKVRQLIHQRAGIALAMHKREMVYSRLARRLRALGHKSFKQYLQALEGQGEKGAEWEHFVNALTTNLTSFFREAHHFPLLAEHVRNRSEPVRIWCCAASTGEEPWSLAITLSEALGSRASNARIIATDIDTRALEVARQGIYPMNQIERLSEQQRKSYFQRGTGARSGMARINAALRAMVEFRPLNLLESGWGLEGQFDAIFCRNIMIYFDKPTQKKLLERFVPLLKDDGLLFAGHSENFTYLTDAFRLRGHTVYEQSSRRRMAS</sequence>
<protein>
    <recommendedName>
        <fullName evidence="5">Chemotaxis protein methyltransferase</fullName>
        <ecNumber evidence="5">2.1.1.80</ecNumber>
    </recommendedName>
</protein>
<dbReference type="InterPro" id="IPR029063">
    <property type="entry name" value="SAM-dependent_MTases_sf"/>
</dbReference>
<keyword evidence="3 5" id="KW-0808">Transferase</keyword>
<dbReference type="CDD" id="cd02440">
    <property type="entry name" value="AdoMet_MTases"/>
    <property type="match status" value="1"/>
</dbReference>
<evidence type="ECO:0000256" key="5">
    <source>
        <dbReference type="PIRNR" id="PIRNR000410"/>
    </source>
</evidence>
<dbReference type="EC" id="2.1.1.80" evidence="5"/>
<dbReference type="InterPro" id="IPR050903">
    <property type="entry name" value="Bact_Chemotaxis_MeTrfase"/>
</dbReference>
<organism evidence="8 9">
    <name type="scientific">Kushneria phosphatilytica</name>
    <dbReference type="NCBI Taxonomy" id="657387"/>
    <lineage>
        <taxon>Bacteria</taxon>
        <taxon>Pseudomonadati</taxon>
        <taxon>Pseudomonadota</taxon>
        <taxon>Gammaproteobacteria</taxon>
        <taxon>Oceanospirillales</taxon>
        <taxon>Halomonadaceae</taxon>
        <taxon>Kushneria</taxon>
    </lineage>
</organism>
<dbReference type="InterPro" id="IPR022641">
    <property type="entry name" value="CheR_N"/>
</dbReference>
<evidence type="ECO:0000313" key="8">
    <source>
        <dbReference type="EMBL" id="QEL12799.1"/>
    </source>
</evidence>
<dbReference type="InterPro" id="IPR026024">
    <property type="entry name" value="Chemotaxis_MeTrfase_CheR"/>
</dbReference>
<dbReference type="Gene3D" id="1.10.155.10">
    <property type="entry name" value="Chemotaxis receptor methyltransferase CheR, N-terminal domain"/>
    <property type="match status" value="1"/>
</dbReference>
<dbReference type="GO" id="GO:0008983">
    <property type="term" value="F:protein-glutamate O-methyltransferase activity"/>
    <property type="evidence" value="ECO:0007669"/>
    <property type="project" value="UniProtKB-EC"/>
</dbReference>
<dbReference type="InterPro" id="IPR022642">
    <property type="entry name" value="CheR_C"/>
</dbReference>
<evidence type="ECO:0000256" key="1">
    <source>
        <dbReference type="ARBA" id="ARBA00001541"/>
    </source>
</evidence>
<dbReference type="EMBL" id="CP043420">
    <property type="protein sequence ID" value="QEL12799.1"/>
    <property type="molecule type" value="Genomic_DNA"/>
</dbReference>
<comment type="catalytic activity">
    <reaction evidence="1 5">
        <text>L-glutamyl-[protein] + S-adenosyl-L-methionine = [protein]-L-glutamate 5-O-methyl ester + S-adenosyl-L-homocysteine</text>
        <dbReference type="Rhea" id="RHEA:24452"/>
        <dbReference type="Rhea" id="RHEA-COMP:10208"/>
        <dbReference type="Rhea" id="RHEA-COMP:10311"/>
        <dbReference type="ChEBI" id="CHEBI:29973"/>
        <dbReference type="ChEBI" id="CHEBI:57856"/>
        <dbReference type="ChEBI" id="CHEBI:59789"/>
        <dbReference type="ChEBI" id="CHEBI:82795"/>
        <dbReference type="EC" id="2.1.1.80"/>
    </reaction>
</comment>
<keyword evidence="4 5" id="KW-0949">S-adenosyl-L-methionine</keyword>
<feature type="domain" description="CheR-type methyltransferase" evidence="7">
    <location>
        <begin position="28"/>
        <end position="300"/>
    </location>
</feature>
<dbReference type="InterPro" id="IPR000780">
    <property type="entry name" value="CheR_MeTrfase"/>
</dbReference>
<dbReference type="PANTHER" id="PTHR24422">
    <property type="entry name" value="CHEMOTAXIS PROTEIN METHYLTRANSFERASE"/>
    <property type="match status" value="1"/>
</dbReference>
<dbReference type="Pfam" id="PF01739">
    <property type="entry name" value="CheR"/>
    <property type="match status" value="1"/>
</dbReference>
<keyword evidence="2 5" id="KW-0489">Methyltransferase</keyword>
<evidence type="ECO:0000256" key="4">
    <source>
        <dbReference type="ARBA" id="ARBA00022691"/>
    </source>
</evidence>
<feature type="binding site" evidence="6">
    <location>
        <begin position="226"/>
        <end position="227"/>
    </location>
    <ligand>
        <name>S-adenosyl-L-methionine</name>
        <dbReference type="ChEBI" id="CHEBI:59789"/>
    </ligand>
</feature>
<feature type="binding site" evidence="6">
    <location>
        <position position="106"/>
    </location>
    <ligand>
        <name>S-adenosyl-L-methionine</name>
        <dbReference type="ChEBI" id="CHEBI:59789"/>
    </ligand>
</feature>
<dbReference type="Proteomes" id="UP000322553">
    <property type="component" value="Chromosome"/>
</dbReference>
<feature type="binding site" evidence="6">
    <location>
        <position position="108"/>
    </location>
    <ligand>
        <name>S-adenosyl-L-methionine</name>
        <dbReference type="ChEBI" id="CHEBI:59789"/>
    </ligand>
</feature>
<dbReference type="KEGG" id="kuy:FY550_08810"/>
<dbReference type="SUPFAM" id="SSF47757">
    <property type="entry name" value="Chemotaxis receptor methyltransferase CheR, N-terminal domain"/>
    <property type="match status" value="1"/>
</dbReference>
<feature type="binding site" evidence="6">
    <location>
        <begin position="244"/>
        <end position="245"/>
    </location>
    <ligand>
        <name>S-adenosyl-L-methionine</name>
        <dbReference type="ChEBI" id="CHEBI:59789"/>
    </ligand>
</feature>
<evidence type="ECO:0000256" key="3">
    <source>
        <dbReference type="ARBA" id="ARBA00022679"/>
    </source>
</evidence>
<dbReference type="PIRSF" id="PIRSF000410">
    <property type="entry name" value="CheR"/>
    <property type="match status" value="1"/>
</dbReference>
<dbReference type="PANTHER" id="PTHR24422:SF19">
    <property type="entry name" value="CHEMOTAXIS PROTEIN METHYLTRANSFERASE"/>
    <property type="match status" value="1"/>
</dbReference>
<dbReference type="OrthoDB" id="9816309at2"/>
<dbReference type="PROSITE" id="PS50123">
    <property type="entry name" value="CHER"/>
    <property type="match status" value="1"/>
</dbReference>
<dbReference type="PRINTS" id="PR00996">
    <property type="entry name" value="CHERMTFRASE"/>
</dbReference>
<evidence type="ECO:0000256" key="2">
    <source>
        <dbReference type="ARBA" id="ARBA00022603"/>
    </source>
</evidence>
<evidence type="ECO:0000313" key="9">
    <source>
        <dbReference type="Proteomes" id="UP000322553"/>
    </source>
</evidence>
<dbReference type="AlphaFoldDB" id="A0A5C1A6T8"/>
<dbReference type="InterPro" id="IPR036804">
    <property type="entry name" value="CheR_N_sf"/>
</dbReference>
<dbReference type="Pfam" id="PF03705">
    <property type="entry name" value="CheR_N"/>
    <property type="match status" value="1"/>
</dbReference>
<proteinExistence type="predicted"/>
<dbReference type="Gene3D" id="3.40.50.150">
    <property type="entry name" value="Vaccinia Virus protein VP39"/>
    <property type="match status" value="1"/>
</dbReference>
<keyword evidence="9" id="KW-1185">Reference proteome</keyword>
<feature type="binding site" evidence="6">
    <location>
        <position position="112"/>
    </location>
    <ligand>
        <name>S-adenosyl-L-methionine</name>
        <dbReference type="ChEBI" id="CHEBI:59789"/>
    </ligand>
</feature>
<dbReference type="GO" id="GO:0032259">
    <property type="term" value="P:methylation"/>
    <property type="evidence" value="ECO:0007669"/>
    <property type="project" value="UniProtKB-KW"/>
</dbReference>
<evidence type="ECO:0000259" key="7">
    <source>
        <dbReference type="PROSITE" id="PS50123"/>
    </source>
</evidence>
<name>A0A5C1A6T8_9GAMM</name>
<reference evidence="8 9" key="1">
    <citation type="submission" date="2019-08" db="EMBL/GenBank/DDBJ databases">
        <title>Complete genome sequence of Kushneria sp. YCWA18, a halophilic phosphate-solubilizing bacterium isolated from Daqiao saltern in China.</title>
        <authorList>
            <person name="Du G.-X."/>
            <person name="Qu L.-Y."/>
        </authorList>
    </citation>
    <scope>NUCLEOTIDE SEQUENCE [LARGE SCALE GENOMIC DNA]</scope>
    <source>
        <strain evidence="8 9">YCWA18</strain>
    </source>
</reference>
<comment type="function">
    <text evidence="5">Methylation of the membrane-bound methyl-accepting chemotaxis proteins (MCP) to form gamma-glutamyl methyl ester residues in MCP.</text>
</comment>
<accession>A0A5C1A6T8</accession>
<feature type="binding site" evidence="6">
    <location>
        <position position="143"/>
    </location>
    <ligand>
        <name>S-adenosyl-L-methionine</name>
        <dbReference type="ChEBI" id="CHEBI:59789"/>
    </ligand>
</feature>
<feature type="binding site" evidence="6">
    <location>
        <position position="168"/>
    </location>
    <ligand>
        <name>S-adenosyl-L-methionine</name>
        <dbReference type="ChEBI" id="CHEBI:59789"/>
    </ligand>
</feature>
<dbReference type="SMART" id="SM00138">
    <property type="entry name" value="MeTrc"/>
    <property type="match status" value="1"/>
</dbReference>
<evidence type="ECO:0000256" key="6">
    <source>
        <dbReference type="PIRSR" id="PIRSR000410-1"/>
    </source>
</evidence>